<dbReference type="AlphaFoldDB" id="A0A4U5MKP1"/>
<proteinExistence type="predicted"/>
<organism evidence="2 3">
    <name type="scientific">Steinernema carpocapsae</name>
    <name type="common">Entomopathogenic nematode</name>
    <dbReference type="NCBI Taxonomy" id="34508"/>
    <lineage>
        <taxon>Eukaryota</taxon>
        <taxon>Metazoa</taxon>
        <taxon>Ecdysozoa</taxon>
        <taxon>Nematoda</taxon>
        <taxon>Chromadorea</taxon>
        <taxon>Rhabditida</taxon>
        <taxon>Tylenchina</taxon>
        <taxon>Panagrolaimomorpha</taxon>
        <taxon>Strongyloidoidea</taxon>
        <taxon>Steinernematidae</taxon>
        <taxon>Steinernema</taxon>
    </lineage>
</organism>
<accession>A0A4U5MKP1</accession>
<protein>
    <submittedName>
        <fullName evidence="2">Uncharacterized protein</fullName>
    </submittedName>
</protein>
<name>A0A4U5MKP1_STECR</name>
<dbReference type="EMBL" id="AZBU02000007">
    <property type="protein sequence ID" value="TKR69977.1"/>
    <property type="molecule type" value="Genomic_DNA"/>
</dbReference>
<comment type="caution">
    <text evidence="2">The sequence shown here is derived from an EMBL/GenBank/DDBJ whole genome shotgun (WGS) entry which is preliminary data.</text>
</comment>
<reference evidence="2 3" key="2">
    <citation type="journal article" date="2019" name="G3 (Bethesda)">
        <title>Hybrid Assembly of the Genome of the Entomopathogenic Nematode Steinernema carpocapsae Identifies the X-Chromosome.</title>
        <authorList>
            <person name="Serra L."/>
            <person name="Macchietto M."/>
            <person name="Macias-Munoz A."/>
            <person name="McGill C.J."/>
            <person name="Rodriguez I.M."/>
            <person name="Rodriguez B."/>
            <person name="Murad R."/>
            <person name="Mortazavi A."/>
        </authorList>
    </citation>
    <scope>NUCLEOTIDE SEQUENCE [LARGE SCALE GENOMIC DNA]</scope>
    <source>
        <strain evidence="2 3">ALL</strain>
    </source>
</reference>
<evidence type="ECO:0000313" key="2">
    <source>
        <dbReference type="EMBL" id="TKR69977.1"/>
    </source>
</evidence>
<evidence type="ECO:0000256" key="1">
    <source>
        <dbReference type="SAM" id="MobiDB-lite"/>
    </source>
</evidence>
<sequence>MAIALHWSVRFRLVISVAENDRLRAVGPSSCAPYAVFAPFAIPTSHAKQNTSNANRTYMPNSSYPP</sequence>
<reference evidence="2 3" key="1">
    <citation type="journal article" date="2015" name="Genome Biol.">
        <title>Comparative genomics of Steinernema reveals deeply conserved gene regulatory networks.</title>
        <authorList>
            <person name="Dillman A.R."/>
            <person name="Macchietto M."/>
            <person name="Porter C.F."/>
            <person name="Rogers A."/>
            <person name="Williams B."/>
            <person name="Antoshechkin I."/>
            <person name="Lee M.M."/>
            <person name="Goodwin Z."/>
            <person name="Lu X."/>
            <person name="Lewis E.E."/>
            <person name="Goodrich-Blair H."/>
            <person name="Stock S.P."/>
            <person name="Adams B.J."/>
            <person name="Sternberg P.W."/>
            <person name="Mortazavi A."/>
        </authorList>
    </citation>
    <scope>NUCLEOTIDE SEQUENCE [LARGE SCALE GENOMIC DNA]</scope>
    <source>
        <strain evidence="2 3">ALL</strain>
    </source>
</reference>
<feature type="region of interest" description="Disordered" evidence="1">
    <location>
        <begin position="47"/>
        <end position="66"/>
    </location>
</feature>
<dbReference type="Proteomes" id="UP000298663">
    <property type="component" value="Unassembled WGS sequence"/>
</dbReference>
<gene>
    <name evidence="2" type="ORF">L596_022057</name>
</gene>
<evidence type="ECO:0000313" key="3">
    <source>
        <dbReference type="Proteomes" id="UP000298663"/>
    </source>
</evidence>
<keyword evidence="3" id="KW-1185">Reference proteome</keyword>